<comment type="function">
    <text evidence="13">Couples transcription and DNA repair by recognizing RNA polymerase (RNAP) stalled at DNA lesions. Mediates ATP-dependent release of RNAP and its truncated transcript from the DNA, and recruitment of nucleotide excision repair machinery to the damaged site.</text>
</comment>
<evidence type="ECO:0000256" key="6">
    <source>
        <dbReference type="ARBA" id="ARBA00022806"/>
    </source>
</evidence>
<dbReference type="HAMAP" id="MF_00969">
    <property type="entry name" value="TRCF"/>
    <property type="match status" value="1"/>
</dbReference>
<proteinExistence type="inferred from homology"/>
<evidence type="ECO:0000256" key="11">
    <source>
        <dbReference type="ARBA" id="ARBA00061399"/>
    </source>
</evidence>
<keyword evidence="3 13" id="KW-0547">Nucleotide-binding</keyword>
<organism evidence="16 17">
    <name type="scientific">Allopseudospirillum japonicum</name>
    <dbReference type="NCBI Taxonomy" id="64971"/>
    <lineage>
        <taxon>Bacteria</taxon>
        <taxon>Pseudomonadati</taxon>
        <taxon>Pseudomonadota</taxon>
        <taxon>Gammaproteobacteria</taxon>
        <taxon>Oceanospirillales</taxon>
        <taxon>Oceanospirillaceae</taxon>
        <taxon>Allopseudospirillum</taxon>
    </lineage>
</organism>
<dbReference type="InterPro" id="IPR004576">
    <property type="entry name" value="Mfd"/>
</dbReference>
<keyword evidence="2 13" id="KW-0963">Cytoplasm</keyword>
<keyword evidence="7 13" id="KW-0067">ATP-binding</keyword>
<dbReference type="PROSITE" id="PS51194">
    <property type="entry name" value="HELICASE_CTER"/>
    <property type="match status" value="1"/>
</dbReference>
<evidence type="ECO:0000256" key="8">
    <source>
        <dbReference type="ARBA" id="ARBA00023125"/>
    </source>
</evidence>
<evidence type="ECO:0000313" key="16">
    <source>
        <dbReference type="EMBL" id="SEI37807.1"/>
    </source>
</evidence>
<dbReference type="EC" id="3.6.4.-" evidence="13"/>
<dbReference type="NCBIfam" id="NF007966">
    <property type="entry name" value="PRK10689.1"/>
    <property type="match status" value="1"/>
</dbReference>
<dbReference type="Proteomes" id="UP000242999">
    <property type="component" value="Unassembled WGS sequence"/>
</dbReference>
<accession>A0A1H6QC70</accession>
<evidence type="ECO:0000256" key="5">
    <source>
        <dbReference type="ARBA" id="ARBA00022801"/>
    </source>
</evidence>
<dbReference type="InterPro" id="IPR047112">
    <property type="entry name" value="RecG/Mfd"/>
</dbReference>
<dbReference type="InterPro" id="IPR041471">
    <property type="entry name" value="UvrB_inter"/>
</dbReference>
<dbReference type="SMART" id="SM00487">
    <property type="entry name" value="DEXDc"/>
    <property type="match status" value="1"/>
</dbReference>
<dbReference type="AlphaFoldDB" id="A0A1H6QC70"/>
<dbReference type="InterPro" id="IPR027417">
    <property type="entry name" value="P-loop_NTPase"/>
</dbReference>
<dbReference type="Gene3D" id="3.40.50.300">
    <property type="entry name" value="P-loop containing nucleotide triphosphate hydrolases"/>
    <property type="match status" value="2"/>
</dbReference>
<comment type="similarity">
    <text evidence="10 13">In the N-terminal section; belongs to the UvrB family.</text>
</comment>
<dbReference type="SUPFAM" id="SSF52540">
    <property type="entry name" value="P-loop containing nucleoside triphosphate hydrolases"/>
    <property type="match status" value="4"/>
</dbReference>
<dbReference type="SMART" id="SM00982">
    <property type="entry name" value="TRCF"/>
    <property type="match status" value="1"/>
</dbReference>
<dbReference type="Pfam" id="PF03461">
    <property type="entry name" value="TRCF"/>
    <property type="match status" value="1"/>
</dbReference>
<dbReference type="GO" id="GO:0005737">
    <property type="term" value="C:cytoplasm"/>
    <property type="evidence" value="ECO:0007669"/>
    <property type="project" value="UniProtKB-SubCell"/>
</dbReference>
<dbReference type="FunFam" id="3.40.50.300:FF:000546">
    <property type="entry name" value="Transcription-repair-coupling factor"/>
    <property type="match status" value="1"/>
</dbReference>
<dbReference type="GO" id="GO:0003684">
    <property type="term" value="F:damaged DNA binding"/>
    <property type="evidence" value="ECO:0007669"/>
    <property type="project" value="InterPro"/>
</dbReference>
<feature type="domain" description="Helicase C-terminal" evidence="15">
    <location>
        <begin position="816"/>
        <end position="970"/>
    </location>
</feature>
<dbReference type="PANTHER" id="PTHR47964:SF1">
    <property type="entry name" value="ATP-DEPENDENT DNA HELICASE HOMOLOG RECG, CHLOROPLASTIC"/>
    <property type="match status" value="1"/>
</dbReference>
<dbReference type="InterPro" id="IPR001650">
    <property type="entry name" value="Helicase_C-like"/>
</dbReference>
<comment type="subcellular location">
    <subcellularLocation>
        <location evidence="1 13">Cytoplasm</location>
    </subcellularLocation>
</comment>
<name>A0A1H6QC70_9GAMM</name>
<dbReference type="InterPro" id="IPR011545">
    <property type="entry name" value="DEAD/DEAH_box_helicase_dom"/>
</dbReference>
<evidence type="ECO:0000256" key="1">
    <source>
        <dbReference type="ARBA" id="ARBA00004496"/>
    </source>
</evidence>
<dbReference type="GO" id="GO:0016787">
    <property type="term" value="F:hydrolase activity"/>
    <property type="evidence" value="ECO:0007669"/>
    <property type="project" value="UniProtKB-KW"/>
</dbReference>
<dbReference type="SUPFAM" id="SSF143517">
    <property type="entry name" value="TRCF domain-like"/>
    <property type="match status" value="1"/>
</dbReference>
<feature type="domain" description="Helicase ATP-binding" evidence="14">
    <location>
        <begin position="634"/>
        <end position="795"/>
    </location>
</feature>
<dbReference type="GO" id="GO:0006355">
    <property type="term" value="P:regulation of DNA-templated transcription"/>
    <property type="evidence" value="ECO:0007669"/>
    <property type="project" value="UniProtKB-UniRule"/>
</dbReference>
<evidence type="ECO:0000256" key="10">
    <source>
        <dbReference type="ARBA" id="ARBA00061104"/>
    </source>
</evidence>
<dbReference type="SUPFAM" id="SSF141259">
    <property type="entry name" value="CarD-like"/>
    <property type="match status" value="1"/>
</dbReference>
<evidence type="ECO:0000256" key="3">
    <source>
        <dbReference type="ARBA" id="ARBA00022741"/>
    </source>
</evidence>
<dbReference type="Gene3D" id="3.40.50.11180">
    <property type="match status" value="1"/>
</dbReference>
<dbReference type="Pfam" id="PF00271">
    <property type="entry name" value="Helicase_C"/>
    <property type="match status" value="1"/>
</dbReference>
<evidence type="ECO:0000256" key="2">
    <source>
        <dbReference type="ARBA" id="ARBA00022490"/>
    </source>
</evidence>
<gene>
    <name evidence="13" type="primary">mfd</name>
    <name evidence="16" type="ORF">SAMN05421831_10195</name>
</gene>
<keyword evidence="6 16" id="KW-0347">Helicase</keyword>
<dbReference type="InterPro" id="IPR003711">
    <property type="entry name" value="CarD-like/TRCF_RID"/>
</dbReference>
<keyword evidence="4 13" id="KW-0227">DNA damage</keyword>
<dbReference type="FunFam" id="3.40.50.300:FF:000300">
    <property type="entry name" value="Transcription-repair-coupling factor"/>
    <property type="match status" value="1"/>
</dbReference>
<dbReference type="Pfam" id="PF21132">
    <property type="entry name" value="MFD_D3"/>
    <property type="match status" value="1"/>
</dbReference>
<dbReference type="InterPro" id="IPR048635">
    <property type="entry name" value="MFD_D3"/>
</dbReference>
<dbReference type="Gene3D" id="3.30.2060.10">
    <property type="entry name" value="Penicillin-binding protein 1b domain"/>
    <property type="match status" value="1"/>
</dbReference>
<dbReference type="GO" id="GO:0003678">
    <property type="term" value="F:DNA helicase activity"/>
    <property type="evidence" value="ECO:0007669"/>
    <property type="project" value="TreeGrafter"/>
</dbReference>
<dbReference type="GO" id="GO:0005524">
    <property type="term" value="F:ATP binding"/>
    <property type="evidence" value="ECO:0007669"/>
    <property type="project" value="UniProtKB-UniRule"/>
</dbReference>
<dbReference type="Gene3D" id="3.40.50.11140">
    <property type="match status" value="1"/>
</dbReference>
<dbReference type="InterPro" id="IPR014001">
    <property type="entry name" value="Helicase_ATP-bd"/>
</dbReference>
<dbReference type="Pfam" id="PF17757">
    <property type="entry name" value="UvrB_inter"/>
    <property type="match status" value="1"/>
</dbReference>
<dbReference type="EMBL" id="FNYH01000001">
    <property type="protein sequence ID" value="SEI37807.1"/>
    <property type="molecule type" value="Genomic_DNA"/>
</dbReference>
<sequence length="1173" mass="131268">MSIAPLNMQRAPVFDPPLPTTAGQKWVWQQVHGVSDALALVQASQKASGPLLVVTQDMSQCQHLVAGLKFFAPQNWPVISLPDWETLPYDTFSPHADIISERLYTLASLPSLAQGILVVPASTLVQKLAPPEHVMASTLTISAGQTLDFTQLTQTLVSLGYRRVDTVYEHGEFALRGSLLDIFPMGQVTGVRIECFDTQIESLRTFDVDTQRTQDQLQQLSLLPAREIPLHTQALAHFREAFQTEFEVDVHACPLYKEVMQGHAASGVEYYLPLFFKQTASLFDYLPANTLMVEIGDINTAIQEFWAEVQRRYQSLRHDTQRPCLPPQHLYLRFEQVRQAVKTYAQVWIAPPRLVNQVKPSHAHDLATQIAADVSVQPKAAQPLAKLIQIRQKHPKYKVILAAESAGRRQALLDLLAQHQMYPHPVEDWAQALASQENFLITLAPLDQGLWLDDPGLILITENQLFGQPVLQRRRRAGQKNQDSEFEIAIRSLSELTLGAPVVHNEYGIGRYQGLQTLQIDGQAHEFLTLVYADEAKVYVPVANLDLISRYTGASAAEAPLHKLGSDQWEKAKRKAIEKIRDTAAELLDVYAQRALRQGVACQAPDQEYTAFAAGFPFEETPDQENAIAAVIQDMCAPQPMDRVICGDVGFGKTEVAMRAAFLAVQGGMQVAVLVPTTLLAQQHYDNFCDRFADWPVKIGVISRFGGKKSQDQQLKALEEGQLDIIIGTHKLLQPDVNFKNLGLVIIDEEHRFGVQQKERFKALRAQVDILTMTATPIPRTLNLAMSGLRDMSIIATPPARRLSVKTFVRPRDPALIKEAILREVLRGGQVYYLHNEVKTIENCAQDLTELLPELSIGVAHGQMPERQLERVMSAFYHQNFNVLVCSTIIETGIDVPNANTIIIERADKFGLAQLHQLRGRVGRSHHQAYAYLLTPAGKKLTREAEQRLQAIANTTDLGAGFTLATHDLEIRGAGELLGAEQSGQMAAIGFSLYTDLLEQAIQSLREGRQDIETQVLMRPSIEVNLHLPALIPETYLADVHTRLMMYKRIASAKTEQALVDLQVEMIDRFGLLPEALQRLFSLTRLKLRLAPLGAKRLDLGETQGFIEFNEHPQINTPALVSLMQAEPKTYRFDGANQRLKWVFTKAETEQARIQWVHHLLTELAWPESSVQA</sequence>
<dbReference type="InterPro" id="IPR037235">
    <property type="entry name" value="TRCF-like_C_D7"/>
</dbReference>
<dbReference type="CDD" id="cd18810">
    <property type="entry name" value="SF2_C_TRCF"/>
    <property type="match status" value="1"/>
</dbReference>
<dbReference type="Gene3D" id="2.40.10.170">
    <property type="match status" value="1"/>
</dbReference>
<evidence type="ECO:0000256" key="13">
    <source>
        <dbReference type="HAMAP-Rule" id="MF_00969"/>
    </source>
</evidence>
<dbReference type="NCBIfam" id="TIGR00580">
    <property type="entry name" value="mfd"/>
    <property type="match status" value="1"/>
</dbReference>
<dbReference type="InterPro" id="IPR036101">
    <property type="entry name" value="CarD-like/TRCF_RID_sf"/>
</dbReference>
<dbReference type="InterPro" id="IPR005118">
    <property type="entry name" value="TRCF_C"/>
</dbReference>
<evidence type="ECO:0000256" key="7">
    <source>
        <dbReference type="ARBA" id="ARBA00022840"/>
    </source>
</evidence>
<comment type="similarity">
    <text evidence="11 13">In the C-terminal section; belongs to the helicase family. RecG subfamily.</text>
</comment>
<evidence type="ECO:0000259" key="15">
    <source>
        <dbReference type="PROSITE" id="PS51194"/>
    </source>
</evidence>
<keyword evidence="17" id="KW-1185">Reference proteome</keyword>
<evidence type="ECO:0000313" key="17">
    <source>
        <dbReference type="Proteomes" id="UP000242999"/>
    </source>
</evidence>
<keyword evidence="8 13" id="KW-0238">DNA-binding</keyword>
<dbReference type="PANTHER" id="PTHR47964">
    <property type="entry name" value="ATP-DEPENDENT DNA HELICASE HOMOLOG RECG, CHLOROPLASTIC"/>
    <property type="match status" value="1"/>
</dbReference>
<keyword evidence="9 13" id="KW-0234">DNA repair</keyword>
<dbReference type="SMART" id="SM00490">
    <property type="entry name" value="HELICc"/>
    <property type="match status" value="1"/>
</dbReference>
<dbReference type="RefSeq" id="WP_245710353.1">
    <property type="nucleotide sequence ID" value="NZ_FNYH01000001.1"/>
</dbReference>
<evidence type="ECO:0000256" key="12">
    <source>
        <dbReference type="ARBA" id="ARBA00070128"/>
    </source>
</evidence>
<dbReference type="PROSITE" id="PS51192">
    <property type="entry name" value="HELICASE_ATP_BIND_1"/>
    <property type="match status" value="1"/>
</dbReference>
<protein>
    <recommendedName>
        <fullName evidence="12 13">Transcription-repair-coupling factor</fullName>
        <shortName evidence="13">TRCF</shortName>
        <ecNumber evidence="13">3.6.4.-</ecNumber>
    </recommendedName>
</protein>
<dbReference type="Pfam" id="PF00270">
    <property type="entry name" value="DEAD"/>
    <property type="match status" value="1"/>
</dbReference>
<keyword evidence="5 13" id="KW-0378">Hydrolase</keyword>
<evidence type="ECO:0000256" key="4">
    <source>
        <dbReference type="ARBA" id="ARBA00022763"/>
    </source>
</evidence>
<dbReference type="Pfam" id="PF02559">
    <property type="entry name" value="CarD_TRCF_RID"/>
    <property type="match status" value="1"/>
</dbReference>
<dbReference type="CDD" id="cd17991">
    <property type="entry name" value="DEXHc_TRCF"/>
    <property type="match status" value="1"/>
</dbReference>
<reference evidence="17" key="1">
    <citation type="submission" date="2016-10" db="EMBL/GenBank/DDBJ databases">
        <authorList>
            <person name="Varghese N."/>
            <person name="Submissions S."/>
        </authorList>
    </citation>
    <scope>NUCLEOTIDE SEQUENCE [LARGE SCALE GENOMIC DNA]</scope>
    <source>
        <strain evidence="17">DSM 7165</strain>
    </source>
</reference>
<evidence type="ECO:0000256" key="9">
    <source>
        <dbReference type="ARBA" id="ARBA00023204"/>
    </source>
</evidence>
<dbReference type="SMART" id="SM01058">
    <property type="entry name" value="CarD_TRCF"/>
    <property type="match status" value="1"/>
</dbReference>
<dbReference type="Gene3D" id="3.90.1150.50">
    <property type="entry name" value="Transcription-repair-coupling factor, D7 domain"/>
    <property type="match status" value="1"/>
</dbReference>
<dbReference type="STRING" id="64971.SAMN05421831_10195"/>
<dbReference type="GO" id="GO:0000716">
    <property type="term" value="P:transcription-coupled nucleotide-excision repair, DNA damage recognition"/>
    <property type="evidence" value="ECO:0007669"/>
    <property type="project" value="UniProtKB-UniRule"/>
</dbReference>
<evidence type="ECO:0000259" key="14">
    <source>
        <dbReference type="PROSITE" id="PS51192"/>
    </source>
</evidence>